<dbReference type="GO" id="GO:0005886">
    <property type="term" value="C:plasma membrane"/>
    <property type="evidence" value="ECO:0007669"/>
    <property type="project" value="UniProtKB-SubCell"/>
</dbReference>
<evidence type="ECO:0000256" key="2">
    <source>
        <dbReference type="ARBA" id="ARBA00022475"/>
    </source>
</evidence>
<evidence type="ECO:0000256" key="7">
    <source>
        <dbReference type="SAM" id="Phobius"/>
    </source>
</evidence>
<dbReference type="InterPro" id="IPR004960">
    <property type="entry name" value="LipA_acyltrans"/>
</dbReference>
<name>A0A2W7NJR6_9BACT</name>
<keyword evidence="6" id="KW-0012">Acyltransferase</keyword>
<evidence type="ECO:0000313" key="8">
    <source>
        <dbReference type="EMBL" id="PZX20685.1"/>
    </source>
</evidence>
<dbReference type="GO" id="GO:0009247">
    <property type="term" value="P:glycolipid biosynthetic process"/>
    <property type="evidence" value="ECO:0007669"/>
    <property type="project" value="UniProtKB-ARBA"/>
</dbReference>
<organism evidence="8 9">
    <name type="scientific">Breznakibacter xylanolyticus</name>
    <dbReference type="NCBI Taxonomy" id="990"/>
    <lineage>
        <taxon>Bacteria</taxon>
        <taxon>Pseudomonadati</taxon>
        <taxon>Bacteroidota</taxon>
        <taxon>Bacteroidia</taxon>
        <taxon>Marinilabiliales</taxon>
        <taxon>Marinilabiliaceae</taxon>
        <taxon>Breznakibacter</taxon>
    </lineage>
</organism>
<dbReference type="OrthoDB" id="9801955at2"/>
<sequence>MRAILYYITIPWVYLVSWLPLWLLYRFSDALYVLMRIVKYRNKVILENLRYAFPEKTEKERTIIRNRFYRHFCDLIFETIKVVSISHSEIKRRVTLENLEILEQYYTQGRDVIAVVAHYGNWEWLTSFNLHLQAQGCEVYHPLKNPYMDRFMLRLRSRFKNFNFTMDSTLREVLKMKKANHRYVLGLIADQSPAKVKIQYRTVFLNQNTAVHVGPEKMATALNDAVVYFKMDKTQRGHYNVTILPVCESPKQTQPHEITESHVRILEQIIRQRPELWLWSHKRWKYSPYRTAIDPSSLAVQS</sequence>
<comment type="caution">
    <text evidence="8">The sequence shown here is derived from an EMBL/GenBank/DDBJ whole genome shotgun (WGS) entry which is preliminary data.</text>
</comment>
<dbReference type="PANTHER" id="PTHR30606:SF10">
    <property type="entry name" value="PHOSPHATIDYLINOSITOL MANNOSIDE ACYLTRANSFERASE"/>
    <property type="match status" value="1"/>
</dbReference>
<keyword evidence="7" id="KW-1133">Transmembrane helix</keyword>
<comment type="subcellular location">
    <subcellularLocation>
        <location evidence="1">Cell inner membrane</location>
    </subcellularLocation>
</comment>
<keyword evidence="5 7" id="KW-0472">Membrane</keyword>
<evidence type="ECO:0000256" key="6">
    <source>
        <dbReference type="ARBA" id="ARBA00023315"/>
    </source>
</evidence>
<dbReference type="EMBL" id="QKZK01000001">
    <property type="protein sequence ID" value="PZX20685.1"/>
    <property type="molecule type" value="Genomic_DNA"/>
</dbReference>
<keyword evidence="4 8" id="KW-0808">Transferase</keyword>
<keyword evidence="2" id="KW-1003">Cell membrane</keyword>
<dbReference type="Proteomes" id="UP000249239">
    <property type="component" value="Unassembled WGS sequence"/>
</dbReference>
<dbReference type="CDD" id="cd07984">
    <property type="entry name" value="LPLAT_LABLAT-like"/>
    <property type="match status" value="1"/>
</dbReference>
<reference evidence="8 9" key="1">
    <citation type="submission" date="2018-06" db="EMBL/GenBank/DDBJ databases">
        <title>Genomic Encyclopedia of Archaeal and Bacterial Type Strains, Phase II (KMG-II): from individual species to whole genera.</title>
        <authorList>
            <person name="Goeker M."/>
        </authorList>
    </citation>
    <scope>NUCLEOTIDE SEQUENCE [LARGE SCALE GENOMIC DNA]</scope>
    <source>
        <strain evidence="8 9">DSM 6779</strain>
    </source>
</reference>
<dbReference type="GO" id="GO:0016746">
    <property type="term" value="F:acyltransferase activity"/>
    <property type="evidence" value="ECO:0007669"/>
    <property type="project" value="UniProtKB-KW"/>
</dbReference>
<dbReference type="AlphaFoldDB" id="A0A2W7NJR6"/>
<feature type="transmembrane region" description="Helical" evidence="7">
    <location>
        <begin position="6"/>
        <end position="25"/>
    </location>
</feature>
<gene>
    <name evidence="8" type="ORF">LX69_00108</name>
</gene>
<proteinExistence type="predicted"/>
<keyword evidence="7" id="KW-0812">Transmembrane</keyword>
<evidence type="ECO:0000256" key="3">
    <source>
        <dbReference type="ARBA" id="ARBA00022519"/>
    </source>
</evidence>
<keyword evidence="3" id="KW-0997">Cell inner membrane</keyword>
<evidence type="ECO:0000256" key="1">
    <source>
        <dbReference type="ARBA" id="ARBA00004533"/>
    </source>
</evidence>
<accession>A0A2W7NJR6</accession>
<evidence type="ECO:0000313" key="9">
    <source>
        <dbReference type="Proteomes" id="UP000249239"/>
    </source>
</evidence>
<evidence type="ECO:0000256" key="4">
    <source>
        <dbReference type="ARBA" id="ARBA00022679"/>
    </source>
</evidence>
<keyword evidence="9" id="KW-1185">Reference proteome</keyword>
<dbReference type="Pfam" id="PF03279">
    <property type="entry name" value="Lip_A_acyltrans"/>
    <property type="match status" value="1"/>
</dbReference>
<dbReference type="PIRSF" id="PIRSF026649">
    <property type="entry name" value="MsbB"/>
    <property type="match status" value="1"/>
</dbReference>
<evidence type="ECO:0000256" key="5">
    <source>
        <dbReference type="ARBA" id="ARBA00023136"/>
    </source>
</evidence>
<protein>
    <submittedName>
        <fullName evidence="8">KDO2-lipid IV(A) lauroyltransferase</fullName>
    </submittedName>
</protein>
<dbReference type="PANTHER" id="PTHR30606">
    <property type="entry name" value="LIPID A BIOSYNTHESIS LAUROYL ACYLTRANSFERASE"/>
    <property type="match status" value="1"/>
</dbReference>